<protein>
    <submittedName>
        <fullName evidence="1">Uncharacterized protein</fullName>
    </submittedName>
</protein>
<accession>A0A1I8EYD4</accession>
<organism evidence="1">
    <name type="scientific">Wuchereria bancrofti</name>
    <dbReference type="NCBI Taxonomy" id="6293"/>
    <lineage>
        <taxon>Eukaryota</taxon>
        <taxon>Metazoa</taxon>
        <taxon>Ecdysozoa</taxon>
        <taxon>Nematoda</taxon>
        <taxon>Chromadorea</taxon>
        <taxon>Rhabditida</taxon>
        <taxon>Spirurina</taxon>
        <taxon>Spiruromorpha</taxon>
        <taxon>Filarioidea</taxon>
        <taxon>Onchocercidae</taxon>
        <taxon>Wuchereria</taxon>
    </lineage>
</organism>
<evidence type="ECO:0000313" key="1">
    <source>
        <dbReference type="WBParaSite" id="maker-PairedContig_6273-snap-gene-0.6-mRNA-1"/>
    </source>
</evidence>
<dbReference type="AlphaFoldDB" id="A0A1I8EYD4"/>
<name>A0A1I8EYD4_WUCBA</name>
<reference evidence="1" key="1">
    <citation type="submission" date="2016-11" db="UniProtKB">
        <authorList>
            <consortium name="WormBaseParasite"/>
        </authorList>
    </citation>
    <scope>IDENTIFICATION</scope>
    <source>
        <strain evidence="1">pt0022</strain>
    </source>
</reference>
<proteinExistence type="predicted"/>
<sequence>MFGMFDKFYRYFGCSEYQTKQTRIACFAFAAFMASAVEAISCPWSGRRSFCSHRNTISAIKMPFMLQRTC</sequence>
<dbReference type="WBParaSite" id="maker-PairedContig_6273-snap-gene-0.6-mRNA-1">
    <property type="protein sequence ID" value="maker-PairedContig_6273-snap-gene-0.6-mRNA-1"/>
    <property type="gene ID" value="maker-PairedContig_6273-snap-gene-0.6"/>
</dbReference>
<dbReference type="STRING" id="6293.A0A1I8EYD4"/>